<sequence length="237" mass="25853">MARVDILPGWQMDNGHRMAAIRIRLADGWHTYWRSPGESGIPPTFDLSASKNLSHIELHWPVPELFTDNGMWYLGYEDELILPVELIPDAQGEIRLEGTMDLGVCNDICVPIQAQLNAALSSDGTGAFSDQIKISLADRPTEITHAICDATPISDGMRLTATLKIPKMSGEVVAIIEHPDHSIWISESQMTRNGDTVEVQSDLVPANAQPFFIDRSALTISVIGGGQAYEARGCTGS</sequence>
<proteinExistence type="predicted"/>
<name>A0A1I3UQP7_9RHOB</name>
<protein>
    <submittedName>
        <fullName evidence="2">Disulphide bond corrector protein DsbC</fullName>
    </submittedName>
</protein>
<organism evidence="2 3">
    <name type="scientific">Celeribacter halophilus</name>
    <dbReference type="NCBI Taxonomy" id="576117"/>
    <lineage>
        <taxon>Bacteria</taxon>
        <taxon>Pseudomonadati</taxon>
        <taxon>Pseudomonadota</taxon>
        <taxon>Alphaproteobacteria</taxon>
        <taxon>Rhodobacterales</taxon>
        <taxon>Roseobacteraceae</taxon>
        <taxon>Celeribacter</taxon>
    </lineage>
</organism>
<gene>
    <name evidence="2" type="ORF">SAMN04488138_11268</name>
</gene>
<evidence type="ECO:0000313" key="2">
    <source>
        <dbReference type="EMBL" id="SFJ85658.1"/>
    </source>
</evidence>
<keyword evidence="3" id="KW-1185">Reference proteome</keyword>
<dbReference type="AlphaFoldDB" id="A0A1I3UQP7"/>
<reference evidence="2 3" key="1">
    <citation type="submission" date="2016-10" db="EMBL/GenBank/DDBJ databases">
        <authorList>
            <person name="de Groot N.N."/>
        </authorList>
    </citation>
    <scope>NUCLEOTIDE SEQUENCE [LARGE SCALE GENOMIC DNA]</scope>
    <source>
        <strain evidence="2 3">CGMCC 1.8891</strain>
    </source>
</reference>
<dbReference type="InterPro" id="IPR028250">
    <property type="entry name" value="DsbDN"/>
</dbReference>
<dbReference type="Pfam" id="PF11412">
    <property type="entry name" value="DsbD_N"/>
    <property type="match status" value="1"/>
</dbReference>
<dbReference type="Proteomes" id="UP000183299">
    <property type="component" value="Unassembled WGS sequence"/>
</dbReference>
<evidence type="ECO:0000313" key="3">
    <source>
        <dbReference type="Proteomes" id="UP000183299"/>
    </source>
</evidence>
<dbReference type="STRING" id="576117.SAMN04488138_11268"/>
<dbReference type="EMBL" id="FORY01000012">
    <property type="protein sequence ID" value="SFJ85658.1"/>
    <property type="molecule type" value="Genomic_DNA"/>
</dbReference>
<accession>A0A1I3UQP7</accession>
<feature type="domain" description="Thiol:disulfide interchange protein DsbD N-terminal" evidence="1">
    <location>
        <begin position="6"/>
        <end position="117"/>
    </location>
</feature>
<evidence type="ECO:0000259" key="1">
    <source>
        <dbReference type="Pfam" id="PF11412"/>
    </source>
</evidence>